<protein>
    <submittedName>
        <fullName evidence="1">Uncharacterized protein</fullName>
    </submittedName>
</protein>
<name>A0AAD5MDK0_PARTN</name>
<keyword evidence="3" id="KW-1185">Reference proteome</keyword>
<proteinExistence type="predicted"/>
<sequence length="50" mass="5883">MRAKQVNIRKELPNRMTAFDLRALVADVQYVKIRRKQILELAEELARTSV</sequence>
<dbReference type="EMBL" id="JAHQIW010002627">
    <property type="protein sequence ID" value="KAJ1355867.1"/>
    <property type="molecule type" value="Genomic_DNA"/>
</dbReference>
<dbReference type="Proteomes" id="UP001196413">
    <property type="component" value="Unassembled WGS sequence"/>
</dbReference>
<evidence type="ECO:0000313" key="2">
    <source>
        <dbReference type="EMBL" id="KAJ1355867.1"/>
    </source>
</evidence>
<reference evidence="1" key="1">
    <citation type="submission" date="2021-06" db="EMBL/GenBank/DDBJ databases">
        <title>Parelaphostrongylus tenuis whole genome reference sequence.</title>
        <authorList>
            <person name="Garwood T.J."/>
            <person name="Larsen P.A."/>
            <person name="Fountain-Jones N.M."/>
            <person name="Garbe J.R."/>
            <person name="Macchietto M.G."/>
            <person name="Kania S.A."/>
            <person name="Gerhold R.W."/>
            <person name="Richards J.E."/>
            <person name="Wolf T.M."/>
        </authorList>
    </citation>
    <scope>NUCLEOTIDE SEQUENCE</scope>
    <source>
        <strain evidence="1">MNPRO001-30</strain>
        <tissue evidence="1">Meninges</tissue>
    </source>
</reference>
<gene>
    <name evidence="1" type="ORF">KIN20_013428</name>
    <name evidence="2" type="ORF">KIN20_013430</name>
</gene>
<organism evidence="1 3">
    <name type="scientific">Parelaphostrongylus tenuis</name>
    <name type="common">Meningeal worm</name>
    <dbReference type="NCBI Taxonomy" id="148309"/>
    <lineage>
        <taxon>Eukaryota</taxon>
        <taxon>Metazoa</taxon>
        <taxon>Ecdysozoa</taxon>
        <taxon>Nematoda</taxon>
        <taxon>Chromadorea</taxon>
        <taxon>Rhabditida</taxon>
        <taxon>Rhabditina</taxon>
        <taxon>Rhabditomorpha</taxon>
        <taxon>Strongyloidea</taxon>
        <taxon>Metastrongylidae</taxon>
        <taxon>Parelaphostrongylus</taxon>
    </lineage>
</organism>
<accession>A0AAD5MDK0</accession>
<evidence type="ECO:0000313" key="3">
    <source>
        <dbReference type="Proteomes" id="UP001196413"/>
    </source>
</evidence>
<comment type="caution">
    <text evidence="1">The sequence shown here is derived from an EMBL/GenBank/DDBJ whole genome shotgun (WGS) entry which is preliminary data.</text>
</comment>
<dbReference type="AlphaFoldDB" id="A0AAD5MDK0"/>
<evidence type="ECO:0000313" key="1">
    <source>
        <dbReference type="EMBL" id="KAJ1355865.1"/>
    </source>
</evidence>
<dbReference type="EMBL" id="JAHQIW010002627">
    <property type="protein sequence ID" value="KAJ1355865.1"/>
    <property type="molecule type" value="Genomic_DNA"/>
</dbReference>